<gene>
    <name evidence="1" type="ORF">SAMN05421847_1545</name>
</gene>
<evidence type="ECO:0000313" key="2">
    <source>
        <dbReference type="Proteomes" id="UP000236738"/>
    </source>
</evidence>
<dbReference type="AlphaFoldDB" id="A0A1H5XTB3"/>
<sequence>MKINDFRVSLINNILTYMFKKLSIISLFAILSGSFCFAQTTVFAYLKDADGKPVERAEVDLKGQSSQVTADKIGYFQFVDLKAGHYQIIISKPGFGNKEVEFDVAGEKRKDLGVITLYSALSEADQGIVILDNNSGEEDNSQSSTVGLLTSSQDVFSRIAAFDLGAYWFRPRGIDGRSGEIMLNGVSMKRSDNGNVDFGNWGGLNEITRYPEIAPNHSPSEYAFGGESSVIYKNTKPSENRKGFQATYSLTNRNYRNRASLRYSSGMTKKGWAVTVMGARRWAQEGIQEGTFYDAIGTYLGVEKKISDKHTVIFNFLGSPYRRSTSSPSTQEVYNYGGVHYNSYWGFQDGKKRSERVKTSFEPLFQLSHYWTINKKNSLWTNVSYQFGKEKSSRLDWQNVPNPSPQYYRYLPSYYQSQIDQALLTNPTANVDNLKDAYNTALAGWQNGDPNFTQLNWEKLYRENQSQPVTSLYGTTGRRSLYFVVNDVNDDKILNAATHFVHNFNDTTKFLLNISYQNYRSELYREVNDLLGGDFALNKDPFAATNNPGTSGLYNEGEADYTKRKGDKINYDYNFKRDEVKVNPGLSFSSGKFDVFVSGLVAYSSSMREGLFKHYLYDDSFGKSPKYDFWNFGIKGQVIYKLNGRNFIVYNGAYFSQSPYLEDIFINPRVNSSVAPNIKNTVINANDLSYIISSPFIKLRLTGYLIDTQNETNVQRFFADGIQLNSQDTSGNTTLVQSAFVTQIMSNVEKRNIGAEVGLDVKITPTLSAQGAASLGQYTNRNDPETYFASDAAGTFANGQSYLDLGKAYLKDYKQGGTPQQGFSFGLRYNSPKYWWLGANWSYLGENYLDPSAIIRTESFVQNPVSGSPYAGITEAELRNRLQPTKLPSANFINANAGKSWIVGKYYVLITASVNNIFNNTKYITGGFEQTRNVSYPKFVQDDDRNYPLFGPKLFYTQGRSYFVNLQFRF</sequence>
<evidence type="ECO:0000313" key="1">
    <source>
        <dbReference type="EMBL" id="SEG14961.1"/>
    </source>
</evidence>
<name>A0A1H5XTB3_9FLAO</name>
<dbReference type="SUPFAM" id="SSF49464">
    <property type="entry name" value="Carboxypeptidase regulatory domain-like"/>
    <property type="match status" value="1"/>
</dbReference>
<keyword evidence="1" id="KW-0645">Protease</keyword>
<dbReference type="Gene3D" id="2.60.40.1120">
    <property type="entry name" value="Carboxypeptidase-like, regulatory domain"/>
    <property type="match status" value="1"/>
</dbReference>
<organism evidence="1 2">
    <name type="scientific">Halpernia humi</name>
    <dbReference type="NCBI Taxonomy" id="493375"/>
    <lineage>
        <taxon>Bacteria</taxon>
        <taxon>Pseudomonadati</taxon>
        <taxon>Bacteroidota</taxon>
        <taxon>Flavobacteriia</taxon>
        <taxon>Flavobacteriales</taxon>
        <taxon>Weeksellaceae</taxon>
        <taxon>Chryseobacterium group</taxon>
        <taxon>Halpernia</taxon>
    </lineage>
</organism>
<dbReference type="SUPFAM" id="SSF56935">
    <property type="entry name" value="Porins"/>
    <property type="match status" value="1"/>
</dbReference>
<proteinExistence type="predicted"/>
<keyword evidence="1" id="KW-0378">Hydrolase</keyword>
<dbReference type="InterPro" id="IPR008969">
    <property type="entry name" value="CarboxyPept-like_regulatory"/>
</dbReference>
<reference evidence="2" key="1">
    <citation type="submission" date="2016-10" db="EMBL/GenBank/DDBJ databases">
        <authorList>
            <person name="Varghese N."/>
            <person name="Submissions S."/>
        </authorList>
    </citation>
    <scope>NUCLEOTIDE SEQUENCE [LARGE SCALE GENOMIC DNA]</scope>
    <source>
        <strain evidence="2">DSM 21580</strain>
    </source>
</reference>
<keyword evidence="2" id="KW-1185">Reference proteome</keyword>
<dbReference type="Proteomes" id="UP000236738">
    <property type="component" value="Unassembled WGS sequence"/>
</dbReference>
<dbReference type="EMBL" id="FNUS01000003">
    <property type="protein sequence ID" value="SEG14961.1"/>
    <property type="molecule type" value="Genomic_DNA"/>
</dbReference>
<dbReference type="GO" id="GO:0004180">
    <property type="term" value="F:carboxypeptidase activity"/>
    <property type="evidence" value="ECO:0007669"/>
    <property type="project" value="UniProtKB-KW"/>
</dbReference>
<dbReference type="Pfam" id="PF13620">
    <property type="entry name" value="CarboxypepD_reg"/>
    <property type="match status" value="1"/>
</dbReference>
<keyword evidence="1" id="KW-0121">Carboxypeptidase</keyword>
<protein>
    <submittedName>
        <fullName evidence="1">Carboxypeptidase regulatory-like domain-containing protein</fullName>
    </submittedName>
</protein>
<accession>A0A1H5XTB3</accession>